<dbReference type="Proteomes" id="UP000887116">
    <property type="component" value="Unassembled WGS sequence"/>
</dbReference>
<name>A0A8X6KYV7_TRICU</name>
<dbReference type="GO" id="GO:0008146">
    <property type="term" value="F:sulfotransferase activity"/>
    <property type="evidence" value="ECO:0007669"/>
    <property type="project" value="InterPro"/>
</dbReference>
<organism evidence="4 5">
    <name type="scientific">Trichonephila clavata</name>
    <name type="common">Joro spider</name>
    <name type="synonym">Nephila clavata</name>
    <dbReference type="NCBI Taxonomy" id="2740835"/>
    <lineage>
        <taxon>Eukaryota</taxon>
        <taxon>Metazoa</taxon>
        <taxon>Ecdysozoa</taxon>
        <taxon>Arthropoda</taxon>
        <taxon>Chelicerata</taxon>
        <taxon>Arachnida</taxon>
        <taxon>Araneae</taxon>
        <taxon>Araneomorphae</taxon>
        <taxon>Entelegynae</taxon>
        <taxon>Araneoidea</taxon>
        <taxon>Nephilidae</taxon>
        <taxon>Trichonephila</taxon>
    </lineage>
</organism>
<evidence type="ECO:0000256" key="2">
    <source>
        <dbReference type="ARBA" id="ARBA00022679"/>
    </source>
</evidence>
<sequence>MILWQEQHSSFIGASHVGITINIYIYITQNWGYFLKFNRMKVEHKPLYTNIDGMTLAPFCVPEVHRAATEFKPGKDDVVVTAYPKCGCTFTLQIVSLILRRGKPLMTYDKYISYIPFLERTTIEELSQMPKPRCIKTHLPFQSLKCSPEAKYIYVTRHPADCLVSYYHHTRHFPTYFFSNGTLDEFFELFLQGDVTYNDYFDHLLSAYKYINEPNVLIITYESLVADRRGVILKIAHFLGEEHYQNLLDNNEEVLNKVLEYSSLEFMKSTVNGFWSRRFCKVPTIAEQESNPVLKKLAELLRKAEMNGEESKGEFLRKGGGVVGSSKQVLSPEQMERLNQYILEKTANSDVMKLFENN</sequence>
<accession>A0A8X6KYV7</accession>
<dbReference type="Pfam" id="PF00685">
    <property type="entry name" value="Sulfotransfer_1"/>
    <property type="match status" value="1"/>
</dbReference>
<comment type="caution">
    <text evidence="4">The sequence shown here is derived from an EMBL/GenBank/DDBJ whole genome shotgun (WGS) entry which is preliminary data.</text>
</comment>
<dbReference type="InterPro" id="IPR027417">
    <property type="entry name" value="P-loop_NTPase"/>
</dbReference>
<reference evidence="4" key="1">
    <citation type="submission" date="2020-07" db="EMBL/GenBank/DDBJ databases">
        <title>Multicomponent nature underlies the extraordinary mechanical properties of spider dragline silk.</title>
        <authorList>
            <person name="Kono N."/>
            <person name="Nakamura H."/>
            <person name="Mori M."/>
            <person name="Yoshida Y."/>
            <person name="Ohtoshi R."/>
            <person name="Malay A.D."/>
            <person name="Moran D.A.P."/>
            <person name="Tomita M."/>
            <person name="Numata K."/>
            <person name="Arakawa K."/>
        </authorList>
    </citation>
    <scope>NUCLEOTIDE SEQUENCE</scope>
</reference>
<keyword evidence="5" id="KW-1185">Reference proteome</keyword>
<gene>
    <name evidence="4" type="primary">SULT1E1</name>
    <name evidence="4" type="ORF">TNCT_598811</name>
</gene>
<dbReference type="InterPro" id="IPR000863">
    <property type="entry name" value="Sulfotransferase_dom"/>
</dbReference>
<evidence type="ECO:0000259" key="3">
    <source>
        <dbReference type="Pfam" id="PF00685"/>
    </source>
</evidence>
<feature type="domain" description="Sulfotransferase" evidence="3">
    <location>
        <begin position="75"/>
        <end position="270"/>
    </location>
</feature>
<comment type="similarity">
    <text evidence="1">Belongs to the sulfotransferase 1 family.</text>
</comment>
<evidence type="ECO:0000256" key="1">
    <source>
        <dbReference type="ARBA" id="ARBA00005771"/>
    </source>
</evidence>
<dbReference type="PANTHER" id="PTHR11783">
    <property type="entry name" value="SULFOTRANSFERASE SULT"/>
    <property type="match status" value="1"/>
</dbReference>
<evidence type="ECO:0000313" key="4">
    <source>
        <dbReference type="EMBL" id="GFQ87348.1"/>
    </source>
</evidence>
<keyword evidence="2" id="KW-0808">Transferase</keyword>
<protein>
    <submittedName>
        <fullName evidence="4">Sulfotransferase 1E1</fullName>
    </submittedName>
</protein>
<proteinExistence type="inferred from homology"/>
<dbReference type="Gene3D" id="3.40.50.300">
    <property type="entry name" value="P-loop containing nucleotide triphosphate hydrolases"/>
    <property type="match status" value="1"/>
</dbReference>
<dbReference type="SUPFAM" id="SSF52540">
    <property type="entry name" value="P-loop containing nucleoside triphosphate hydrolases"/>
    <property type="match status" value="1"/>
</dbReference>
<dbReference type="AlphaFoldDB" id="A0A8X6KYV7"/>
<evidence type="ECO:0000313" key="5">
    <source>
        <dbReference type="Proteomes" id="UP000887116"/>
    </source>
</evidence>
<dbReference type="OrthoDB" id="6422640at2759"/>
<dbReference type="EMBL" id="BMAO01023210">
    <property type="protein sequence ID" value="GFQ87348.1"/>
    <property type="molecule type" value="Genomic_DNA"/>
</dbReference>